<dbReference type="EMBL" id="JAYGGQ010000001">
    <property type="protein sequence ID" value="MEA5453352.1"/>
    <property type="molecule type" value="Genomic_DNA"/>
</dbReference>
<evidence type="ECO:0000313" key="1">
    <source>
        <dbReference type="EMBL" id="MEA5453352.1"/>
    </source>
</evidence>
<name>A0ABU5T116_9MICC</name>
<reference evidence="1 2" key="1">
    <citation type="submission" date="2023-12" db="EMBL/GenBank/DDBJ databases">
        <title>Sinomonas terricola sp. nov, isolated from litchi orchard soil in Guangdong, PR China.</title>
        <authorList>
            <person name="Jiaxin W."/>
            <person name="Yang Z."/>
            <person name="Honghui Z."/>
        </authorList>
    </citation>
    <scope>NUCLEOTIDE SEQUENCE [LARGE SCALE GENOMIC DNA]</scope>
    <source>
        <strain evidence="1 2">JGH33</strain>
    </source>
</reference>
<keyword evidence="2" id="KW-1185">Reference proteome</keyword>
<proteinExistence type="predicted"/>
<dbReference type="Proteomes" id="UP001304769">
    <property type="component" value="Unassembled WGS sequence"/>
</dbReference>
<accession>A0ABU5T116</accession>
<organism evidence="1 2">
    <name type="scientific">Sinomonas terricola</name>
    <dbReference type="NCBI Taxonomy" id="3110330"/>
    <lineage>
        <taxon>Bacteria</taxon>
        <taxon>Bacillati</taxon>
        <taxon>Actinomycetota</taxon>
        <taxon>Actinomycetes</taxon>
        <taxon>Micrococcales</taxon>
        <taxon>Micrococcaceae</taxon>
        <taxon>Sinomonas</taxon>
    </lineage>
</organism>
<dbReference type="RefSeq" id="WP_428985678.1">
    <property type="nucleotide sequence ID" value="NZ_JAYGGQ010000001.1"/>
</dbReference>
<protein>
    <recommendedName>
        <fullName evidence="3">SGNH domain-containing protein</fullName>
    </recommendedName>
</protein>
<sequence length="85" mass="8755">MRQAAASSVPGAEDPLAAFAAQHPDHFAAIDMTDLICPGGVCSGVIGNTYVNIDDKHLTRTYAASMSSSLGERLFAATGWTGQAA</sequence>
<gene>
    <name evidence="1" type="ORF">SPF06_01330</name>
</gene>
<evidence type="ECO:0008006" key="3">
    <source>
        <dbReference type="Google" id="ProtNLM"/>
    </source>
</evidence>
<comment type="caution">
    <text evidence="1">The sequence shown here is derived from an EMBL/GenBank/DDBJ whole genome shotgun (WGS) entry which is preliminary data.</text>
</comment>
<evidence type="ECO:0000313" key="2">
    <source>
        <dbReference type="Proteomes" id="UP001304769"/>
    </source>
</evidence>